<feature type="compositionally biased region" description="Basic residues" evidence="1">
    <location>
        <begin position="51"/>
        <end position="62"/>
    </location>
</feature>
<evidence type="ECO:0000313" key="2">
    <source>
        <dbReference type="EMBL" id="KAF2227666.1"/>
    </source>
</evidence>
<reference evidence="3" key="1">
    <citation type="journal article" date="2020" name="Stud. Mycol.">
        <title>101 Dothideomycetes genomes: A test case for predicting lifestyles and emergence of pathogens.</title>
        <authorList>
            <person name="Haridas S."/>
            <person name="Albert R."/>
            <person name="Binder M."/>
            <person name="Bloem J."/>
            <person name="LaButti K."/>
            <person name="Salamov A."/>
            <person name="Andreopoulos B."/>
            <person name="Baker S."/>
            <person name="Barry K."/>
            <person name="Bills G."/>
            <person name="Bluhm B."/>
            <person name="Cannon C."/>
            <person name="Castanera R."/>
            <person name="Culley D."/>
            <person name="Daum C."/>
            <person name="Ezra D."/>
            <person name="Gonzalez J."/>
            <person name="Henrissat B."/>
            <person name="Kuo A."/>
            <person name="Liang C."/>
            <person name="Lipzen A."/>
            <person name="Lutzoni F."/>
            <person name="Magnuson J."/>
            <person name="Mondo S."/>
            <person name="Nolan M."/>
            <person name="Ohm R."/>
            <person name="Pangilinan J."/>
            <person name="Park H.-J."/>
            <person name="Ramirez L."/>
            <person name="Alfaro M."/>
            <person name="Sun H."/>
            <person name="Tritt A."/>
            <person name="Yoshinaga Y."/>
            <person name="Zwiers L.-H."/>
            <person name="Turgeon B."/>
            <person name="Goodwin S."/>
            <person name="Spatafora J."/>
            <person name="Crous P."/>
            <person name="Grigoriev I."/>
        </authorList>
    </citation>
    <scope>NUCLEOTIDE SEQUENCE [LARGE SCALE GENOMIC DNA]</scope>
    <source>
        <strain evidence="3">CECT 20119</strain>
    </source>
</reference>
<proteinExistence type="predicted"/>
<dbReference type="Proteomes" id="UP000799538">
    <property type="component" value="Unassembled WGS sequence"/>
</dbReference>
<evidence type="ECO:0000256" key="1">
    <source>
        <dbReference type="SAM" id="MobiDB-lite"/>
    </source>
</evidence>
<keyword evidence="3" id="KW-1185">Reference proteome</keyword>
<organism evidence="2 3">
    <name type="scientific">Elsinoe ampelina</name>
    <dbReference type="NCBI Taxonomy" id="302913"/>
    <lineage>
        <taxon>Eukaryota</taxon>
        <taxon>Fungi</taxon>
        <taxon>Dikarya</taxon>
        <taxon>Ascomycota</taxon>
        <taxon>Pezizomycotina</taxon>
        <taxon>Dothideomycetes</taxon>
        <taxon>Dothideomycetidae</taxon>
        <taxon>Myriangiales</taxon>
        <taxon>Elsinoaceae</taxon>
        <taxon>Elsinoe</taxon>
    </lineage>
</organism>
<protein>
    <submittedName>
        <fullName evidence="2">Uncharacterized protein</fullName>
    </submittedName>
</protein>
<dbReference type="EMBL" id="ML992501">
    <property type="protein sequence ID" value="KAF2227666.1"/>
    <property type="molecule type" value="Genomic_DNA"/>
</dbReference>
<evidence type="ECO:0000313" key="3">
    <source>
        <dbReference type="Proteomes" id="UP000799538"/>
    </source>
</evidence>
<dbReference type="AlphaFoldDB" id="A0A6A6GPJ8"/>
<gene>
    <name evidence="2" type="ORF">BDZ85DRAFT_6064</name>
</gene>
<dbReference type="OrthoDB" id="185373at2759"/>
<name>A0A6A6GPJ8_9PEZI</name>
<sequence>MLSRSTLFRSRHFKDVHVAICSTTAPHLGHCFEAQRRCFSIGTPAAQERKQKSRVAHPRPATRRSDTFDQVNDLQRLREAIAAGDTAQVLRNYSHLRGKTPFGPQDALDIARCLHNDVRQSTRTASDDSLQQISTLLHMLTVDIKGGYLPPCPPAISTLLGTYRHFGLNDQAADFWSWLIRQGNEFLDQSVYAQAVDLKVDEGRPLSDLEAIFQDYLKRFPGNYLEYHLSPNAAPSHSSASLTSEVPLQLLSSIIKARLQRNRVQDAYLMLDTILRSVPDKQLNMGSFADLIKQRPLLEAFTTFHLASRYPKYTRNDLLNDVLDKMRLVGQWEPHLCLITARATIRLLYVVLASSHSLSSSNAAKALLIVLRLVHLPSFVTSTRSIKEETTDLLFAAVKSILAVLDEHGVKQNISAINHMLTAFGKQACHADATAFVLRLHAEGNVSGEKTGVTSAILLQTAGNMGDRAMLRQAWSQLCQQKDDVLAPGDWTLFAEAALKCEYLRLFSAEADRLGMNDSKADILSHANFGLRRIFCCDERLLLHSCIYGQSARVWQ</sequence>
<feature type="region of interest" description="Disordered" evidence="1">
    <location>
        <begin position="44"/>
        <end position="66"/>
    </location>
</feature>
<accession>A0A6A6GPJ8</accession>